<comment type="similarity">
    <text evidence="2 7">Belongs to the SLU7 family.</text>
</comment>
<sequence>MSGMSSNSRNNKQPEKQSRNEYIPHFIARKPFYIDDDQEGDYLEHQRLQKAAEADLSSAKWYDRGKRAGPAATKYRKGACENCGAMTHKRADCLSRPRKLGAKWTGQDIQADEVIEEVDLSWDGKRDRWNGYDAKEHRRVVENHARMEALRKEAAGEAAETEDADEDKYAEESEMPGQAYDAASRISTRNLRIREDTAKYLLNLDLDSARYDPKTRTMVDKGATSDRAAAMVAEEDFIRSSGDAAEFERLQRAAWESQERGDKQKLHLQANPTEAEALRRRQEKERAEAAEKKKKELLAKYGGAEHLTKAVEVEEEERYIEYTETGAIKGEKKIKPKSKYVEDKFIGNHTSVWGSWWDNFQWGYACCHSVIKNSYCSGEEGIAAADMAKKMRLGLLVTDEVNESERKEVKQIEDMKPEREEEREEESTSKSGGLRASGGGGKTVEGEEKEGKRKLEHMLGGVTEEDMENYRKQKRIHDDPMANFVDSI</sequence>
<keyword evidence="4 7" id="KW-0747">Spliceosome</keyword>
<keyword evidence="5 7" id="KW-0508">mRNA splicing</keyword>
<evidence type="ECO:0000256" key="1">
    <source>
        <dbReference type="ARBA" id="ARBA00004123"/>
    </source>
</evidence>
<comment type="function">
    <text evidence="7">Involved in pre-mRNA splicing.</text>
</comment>
<organism evidence="10 11">
    <name type="scientific">Pyronema omphalodes (strain CBS 100304)</name>
    <name type="common">Pyronema confluens</name>
    <dbReference type="NCBI Taxonomy" id="1076935"/>
    <lineage>
        <taxon>Eukaryota</taxon>
        <taxon>Fungi</taxon>
        <taxon>Dikarya</taxon>
        <taxon>Ascomycota</taxon>
        <taxon>Pezizomycotina</taxon>
        <taxon>Pezizomycetes</taxon>
        <taxon>Pezizales</taxon>
        <taxon>Pyronemataceae</taxon>
        <taxon>Pyronema</taxon>
    </lineage>
</organism>
<feature type="region of interest" description="Disordered" evidence="8">
    <location>
        <begin position="1"/>
        <end position="22"/>
    </location>
</feature>
<comment type="subunit">
    <text evidence="7">Associated with the spliceosome.</text>
</comment>
<evidence type="ECO:0000313" key="10">
    <source>
        <dbReference type="EMBL" id="CCX06111.1"/>
    </source>
</evidence>
<dbReference type="PANTHER" id="PTHR12942">
    <property type="entry name" value="STEP II SPLICING FACTOR SLU7"/>
    <property type="match status" value="1"/>
</dbReference>
<dbReference type="EMBL" id="HF935280">
    <property type="protein sequence ID" value="CCX06111.1"/>
    <property type="molecule type" value="Genomic_DNA"/>
</dbReference>
<evidence type="ECO:0000256" key="7">
    <source>
        <dbReference type="RuleBase" id="RU367071"/>
    </source>
</evidence>
<dbReference type="eggNOG" id="KOG2560">
    <property type="taxonomic scope" value="Eukaryota"/>
</dbReference>
<feature type="compositionally biased region" description="Basic and acidic residues" evidence="8">
    <location>
        <begin position="256"/>
        <end position="265"/>
    </location>
</feature>
<feature type="compositionally biased region" description="Basic and acidic residues" evidence="8">
    <location>
        <begin position="276"/>
        <end position="286"/>
    </location>
</feature>
<feature type="compositionally biased region" description="Acidic residues" evidence="8">
    <location>
        <begin position="159"/>
        <end position="174"/>
    </location>
</feature>
<evidence type="ECO:0000256" key="6">
    <source>
        <dbReference type="ARBA" id="ARBA00023242"/>
    </source>
</evidence>
<keyword evidence="11" id="KW-1185">Reference proteome</keyword>
<reference evidence="10 11" key="1">
    <citation type="journal article" date="2013" name="PLoS Genet.">
        <title>The genome and development-dependent transcriptomes of Pyronema confluens: a window into fungal evolution.</title>
        <authorList>
            <person name="Traeger S."/>
            <person name="Altegoer F."/>
            <person name="Freitag M."/>
            <person name="Gabaldon T."/>
            <person name="Kempken F."/>
            <person name="Kumar A."/>
            <person name="Marcet-Houben M."/>
            <person name="Poggeler S."/>
            <person name="Stajich J.E."/>
            <person name="Nowrousian M."/>
        </authorList>
    </citation>
    <scope>NUCLEOTIDE SEQUENCE [LARGE SCALE GENOMIC DNA]</scope>
    <source>
        <strain evidence="11">CBS 100304</strain>
        <tissue evidence="10">Vegetative mycelium</tissue>
    </source>
</reference>
<dbReference type="Pfam" id="PF11708">
    <property type="entry name" value="Slu7"/>
    <property type="match status" value="1"/>
</dbReference>
<feature type="region of interest" description="Disordered" evidence="8">
    <location>
        <begin position="256"/>
        <end position="286"/>
    </location>
</feature>
<comment type="subcellular location">
    <subcellularLocation>
        <location evidence="1 7">Nucleus</location>
    </subcellularLocation>
</comment>
<feature type="compositionally biased region" description="Basic and acidic residues" evidence="8">
    <location>
        <begin position="404"/>
        <end position="420"/>
    </location>
</feature>
<protein>
    <recommendedName>
        <fullName evidence="7">Pre-mRNA-splicing factor SLU7</fullName>
    </recommendedName>
</protein>
<dbReference type="GO" id="GO:0000398">
    <property type="term" value="P:mRNA splicing, via spliceosome"/>
    <property type="evidence" value="ECO:0007669"/>
    <property type="project" value="UniProtKB-UniRule"/>
</dbReference>
<gene>
    <name evidence="10" type="ORF">PCON_05698</name>
</gene>
<dbReference type="OrthoDB" id="249612at2759"/>
<proteinExistence type="inferred from homology"/>
<keyword evidence="6 7" id="KW-0539">Nucleus</keyword>
<dbReference type="AlphaFoldDB" id="U4KWT6"/>
<feature type="region of interest" description="Disordered" evidence="8">
    <location>
        <begin position="152"/>
        <end position="182"/>
    </location>
</feature>
<dbReference type="InterPro" id="IPR021715">
    <property type="entry name" value="Slu7_dom"/>
</dbReference>
<feature type="compositionally biased region" description="Basic and acidic residues" evidence="8">
    <location>
        <begin position="444"/>
        <end position="457"/>
    </location>
</feature>
<evidence type="ECO:0000256" key="3">
    <source>
        <dbReference type="ARBA" id="ARBA00022664"/>
    </source>
</evidence>
<evidence type="ECO:0000259" key="9">
    <source>
        <dbReference type="Pfam" id="PF11708"/>
    </source>
</evidence>
<feature type="compositionally biased region" description="Polar residues" evidence="8">
    <location>
        <begin position="1"/>
        <end position="11"/>
    </location>
</feature>
<feature type="domain" description="Pre-mRNA-splicing factor SLU7" evidence="9">
    <location>
        <begin position="120"/>
        <end position="355"/>
    </location>
</feature>
<dbReference type="InterPro" id="IPR039974">
    <property type="entry name" value="Splicing_factor_SLU7"/>
</dbReference>
<evidence type="ECO:0000256" key="2">
    <source>
        <dbReference type="ARBA" id="ARBA00007203"/>
    </source>
</evidence>
<name>U4KWT6_PYROM</name>
<evidence type="ECO:0000313" key="11">
    <source>
        <dbReference type="Proteomes" id="UP000018144"/>
    </source>
</evidence>
<keyword evidence="3 7" id="KW-0507">mRNA processing</keyword>
<dbReference type="GO" id="GO:0030628">
    <property type="term" value="F:pre-mRNA 3'-splice site binding"/>
    <property type="evidence" value="ECO:0007669"/>
    <property type="project" value="UniProtKB-UniRule"/>
</dbReference>
<feature type="region of interest" description="Disordered" evidence="8">
    <location>
        <begin position="404"/>
        <end position="488"/>
    </location>
</feature>
<feature type="compositionally biased region" description="Basic and acidic residues" evidence="8">
    <location>
        <begin position="468"/>
        <end position="480"/>
    </location>
</feature>
<dbReference type="GO" id="GO:0005681">
    <property type="term" value="C:spliceosomal complex"/>
    <property type="evidence" value="ECO:0007669"/>
    <property type="project" value="UniProtKB-UniRule"/>
</dbReference>
<evidence type="ECO:0000256" key="4">
    <source>
        <dbReference type="ARBA" id="ARBA00022728"/>
    </source>
</evidence>
<evidence type="ECO:0000256" key="5">
    <source>
        <dbReference type="ARBA" id="ARBA00023187"/>
    </source>
</evidence>
<dbReference type="PANTHER" id="PTHR12942:SF2">
    <property type="entry name" value="PRE-MRNA-SPLICING FACTOR SLU7"/>
    <property type="match status" value="1"/>
</dbReference>
<accession>U4KWT6</accession>
<dbReference type="STRING" id="1076935.U4KWT6"/>
<dbReference type="OMA" id="KYAWESQ"/>
<evidence type="ECO:0000256" key="8">
    <source>
        <dbReference type="SAM" id="MobiDB-lite"/>
    </source>
</evidence>
<dbReference type="Proteomes" id="UP000018144">
    <property type="component" value="Unassembled WGS sequence"/>
</dbReference>